<evidence type="ECO:0000256" key="1">
    <source>
        <dbReference type="ARBA" id="ARBA00023172"/>
    </source>
</evidence>
<dbReference type="Proteomes" id="UP000385207">
    <property type="component" value="Unassembled WGS sequence"/>
</dbReference>
<dbReference type="AlphaFoldDB" id="A0A5E7KGP2"/>
<organism evidence="2 3">
    <name type="scientific">Pseudomonas fluorescens</name>
    <dbReference type="NCBI Taxonomy" id="294"/>
    <lineage>
        <taxon>Bacteria</taxon>
        <taxon>Pseudomonadati</taxon>
        <taxon>Pseudomonadota</taxon>
        <taxon>Gammaproteobacteria</taxon>
        <taxon>Pseudomonadales</taxon>
        <taxon>Pseudomonadaceae</taxon>
        <taxon>Pseudomonas</taxon>
    </lineage>
</organism>
<sequence length="647" mass="74159">MSTIIKTWRESAGEETTTSNSIGDSHFRLVDVSTNLIINVSFVWDCSKDKIVYGQLLFLKGKVSRGYADESNRIVPSSISAAKTEVSLIQRICEYWHRIHADRTLSSLSLAETQVMIRTLMLSIDGKDKVMSRSVLGTICVLLGRSRTLYNKGMIFDGFQFVINKKFKKDVMRPLLEGLNLEYEEWLEGGTYGSIPLTCASIILSEAISIIESEDAKLAQVFFESWRKTPCAPVLWFDGSKGFDRLMAYREWQKNGSIERVIKPETYTSLISFGELVDERCLKQFHSLPWKNLTELGDFCELVMKAGLTIILLLSAFRINEVQKMDISDFYQDNDGSWWFKTVNTKTEKGVMLPRSLHGMAAKAATVMKNLCAVDIKKYDVPIFHCGFRGNAFNATLKWGGWTPETWLVSCRYAKNTLSYWFKRFYLKQIIPKFPDIVIHHRSVSPHQARHTFAEFALRRFDGSILPKLREHYRHVKGSYQMRRYTRNKLSESVKMSLERDYLKEVMHRVAKGSLEDRFYGPAAKRLEKELKAVSVYSFSELGGFIAKHADLYVRFIAFEWGYCALRKGEEYKAKCVDSSTGLPKVDVNSCPELCCGCVHNMNNDLQCKTLERIAIAHQNIADTHPLDTIKEMSADVVKIIQRRLTK</sequence>
<accession>A0A5E7KGP2</accession>
<dbReference type="InterPro" id="IPR013762">
    <property type="entry name" value="Integrase-like_cat_sf"/>
</dbReference>
<evidence type="ECO:0000313" key="2">
    <source>
        <dbReference type="EMBL" id="VVO99890.1"/>
    </source>
</evidence>
<evidence type="ECO:0000313" key="3">
    <source>
        <dbReference type="Proteomes" id="UP000385207"/>
    </source>
</evidence>
<dbReference type="RefSeq" id="WP_150784132.1">
    <property type="nucleotide sequence ID" value="NZ_CABVII010000011.1"/>
</dbReference>
<dbReference type="SUPFAM" id="SSF56349">
    <property type="entry name" value="DNA breaking-rejoining enzymes"/>
    <property type="match status" value="1"/>
</dbReference>
<dbReference type="GO" id="GO:0003677">
    <property type="term" value="F:DNA binding"/>
    <property type="evidence" value="ECO:0007669"/>
    <property type="project" value="InterPro"/>
</dbReference>
<dbReference type="OrthoDB" id="5837042at2"/>
<reference evidence="2 3" key="1">
    <citation type="submission" date="2019-09" db="EMBL/GenBank/DDBJ databases">
        <authorList>
            <person name="Chandra G."/>
            <person name="Truman W A."/>
        </authorList>
    </citation>
    <scope>NUCLEOTIDE SEQUENCE [LARGE SCALE GENOMIC DNA]</scope>
    <source>
        <strain evidence="2">PS862</strain>
    </source>
</reference>
<dbReference type="GO" id="GO:0006310">
    <property type="term" value="P:DNA recombination"/>
    <property type="evidence" value="ECO:0007669"/>
    <property type="project" value="UniProtKB-KW"/>
</dbReference>
<dbReference type="InterPro" id="IPR011010">
    <property type="entry name" value="DNA_brk_join_enz"/>
</dbReference>
<dbReference type="Gene3D" id="1.10.443.10">
    <property type="entry name" value="Intergrase catalytic core"/>
    <property type="match status" value="1"/>
</dbReference>
<gene>
    <name evidence="2" type="ORF">PS862_02787</name>
</gene>
<protein>
    <submittedName>
        <fullName evidence="2">Uncharacterized protein</fullName>
    </submittedName>
</protein>
<proteinExistence type="predicted"/>
<dbReference type="EMBL" id="CABVII010000011">
    <property type="protein sequence ID" value="VVO99890.1"/>
    <property type="molecule type" value="Genomic_DNA"/>
</dbReference>
<keyword evidence="1" id="KW-0233">DNA recombination</keyword>
<dbReference type="GO" id="GO:0015074">
    <property type="term" value="P:DNA integration"/>
    <property type="evidence" value="ECO:0007669"/>
    <property type="project" value="InterPro"/>
</dbReference>
<name>A0A5E7KGP2_PSEFL</name>